<evidence type="ECO:0000313" key="3">
    <source>
        <dbReference type="Proteomes" id="UP000002613"/>
    </source>
</evidence>
<dbReference type="OrthoDB" id="1018at2157"/>
<dbReference type="PaxDb" id="589924-Ferp_2474"/>
<dbReference type="GO" id="GO:0008757">
    <property type="term" value="F:S-adenosylmethionine-dependent methyltransferase activity"/>
    <property type="evidence" value="ECO:0007669"/>
    <property type="project" value="InterPro"/>
</dbReference>
<evidence type="ECO:0000313" key="2">
    <source>
        <dbReference type="EMBL" id="ADC66582.1"/>
    </source>
</evidence>
<accession>D3S291</accession>
<dbReference type="EMBL" id="CP001899">
    <property type="protein sequence ID" value="ADC66582.1"/>
    <property type="molecule type" value="Genomic_DNA"/>
</dbReference>
<sequence length="190" mass="21914">MWEVFEGRALEYDEWYERNREIFEREVRCLKELVPKGLILEVGVGTGRFAEKFSAIGIDASLDMLRVARKRVEVVRGDASFLPFKNEVFDAVLLIVTICFLENPKKAVEEIHRVLKRNGYLIIGFVPKNSALGKLYEEKGRKGHRFYSAAKFYTLEEIEEILDESFEIVQISGVDVLSRDDFLCVKAKKA</sequence>
<keyword evidence="2" id="KW-0808">Transferase</keyword>
<dbReference type="AlphaFoldDB" id="D3S291"/>
<dbReference type="PANTHER" id="PTHR43591">
    <property type="entry name" value="METHYLTRANSFERASE"/>
    <property type="match status" value="1"/>
</dbReference>
<protein>
    <submittedName>
        <fullName evidence="2">Methyltransferase type 11</fullName>
    </submittedName>
</protein>
<dbReference type="GeneID" id="8780016"/>
<feature type="domain" description="Methyltransferase type 11" evidence="1">
    <location>
        <begin position="40"/>
        <end position="123"/>
    </location>
</feature>
<organism evidence="2 3">
    <name type="scientific">Ferroglobus placidus (strain DSM 10642 / AEDII12DO)</name>
    <dbReference type="NCBI Taxonomy" id="589924"/>
    <lineage>
        <taxon>Archaea</taxon>
        <taxon>Methanobacteriati</taxon>
        <taxon>Methanobacteriota</taxon>
        <taxon>Archaeoglobi</taxon>
        <taxon>Archaeoglobales</taxon>
        <taxon>Archaeoglobaceae</taxon>
        <taxon>Ferroglobus</taxon>
    </lineage>
</organism>
<dbReference type="GO" id="GO:0032259">
    <property type="term" value="P:methylation"/>
    <property type="evidence" value="ECO:0007669"/>
    <property type="project" value="UniProtKB-KW"/>
</dbReference>
<dbReference type="HOGENOM" id="CLU_037990_14_1_2"/>
<dbReference type="RefSeq" id="WP_012966915.1">
    <property type="nucleotide sequence ID" value="NC_013849.1"/>
</dbReference>
<gene>
    <name evidence="2" type="ordered locus">Ferp_2474</name>
</gene>
<keyword evidence="3" id="KW-1185">Reference proteome</keyword>
<dbReference type="InterPro" id="IPR013216">
    <property type="entry name" value="Methyltransf_11"/>
</dbReference>
<reference evidence="3" key="1">
    <citation type="submission" date="2010-02" db="EMBL/GenBank/DDBJ databases">
        <title>Complete sequence of Ferroglobus placidus DSM 10642.</title>
        <authorList>
            <consortium name="US DOE Joint Genome Institute"/>
            <person name="Lucas S."/>
            <person name="Copeland A."/>
            <person name="Lapidus A."/>
            <person name="Cheng J.-F."/>
            <person name="Bruce D."/>
            <person name="Goodwin L."/>
            <person name="Pitluck S."/>
            <person name="Saunders E."/>
            <person name="Brettin T."/>
            <person name="Detter J.C."/>
            <person name="Han C."/>
            <person name="Tapia R."/>
            <person name="Larimer F."/>
            <person name="Land M."/>
            <person name="Hauser L."/>
            <person name="Kyrpides N."/>
            <person name="Ivanova N."/>
            <person name="Holmes D."/>
            <person name="Lovley D."/>
            <person name="Kyrpides N."/>
            <person name="Anderson I.J."/>
            <person name="Woyke T."/>
        </authorList>
    </citation>
    <scope>NUCLEOTIDE SEQUENCE [LARGE SCALE GENOMIC DNA]</scope>
    <source>
        <strain evidence="3">DSM 10642 / AEDII12DO</strain>
    </source>
</reference>
<dbReference type="InterPro" id="IPR029063">
    <property type="entry name" value="SAM-dependent_MTases_sf"/>
</dbReference>
<keyword evidence="2" id="KW-0489">Methyltransferase</keyword>
<name>D3S291_FERPA</name>
<dbReference type="eggNOG" id="arCOG01773">
    <property type="taxonomic scope" value="Archaea"/>
</dbReference>
<evidence type="ECO:0000259" key="1">
    <source>
        <dbReference type="Pfam" id="PF08241"/>
    </source>
</evidence>
<dbReference type="CDD" id="cd02440">
    <property type="entry name" value="AdoMet_MTases"/>
    <property type="match status" value="1"/>
</dbReference>
<dbReference type="SUPFAM" id="SSF53335">
    <property type="entry name" value="S-adenosyl-L-methionine-dependent methyltransferases"/>
    <property type="match status" value="1"/>
</dbReference>
<dbReference type="Proteomes" id="UP000002613">
    <property type="component" value="Chromosome"/>
</dbReference>
<proteinExistence type="predicted"/>
<dbReference type="Pfam" id="PF08241">
    <property type="entry name" value="Methyltransf_11"/>
    <property type="match status" value="1"/>
</dbReference>
<dbReference type="Gene3D" id="3.40.50.150">
    <property type="entry name" value="Vaccinia Virus protein VP39"/>
    <property type="match status" value="1"/>
</dbReference>
<reference evidence="2 3" key="2">
    <citation type="journal article" date="2011" name="Stand. Genomic Sci.">
        <title>Complete genome sequence of Ferroglobus placidus AEDII12DO.</title>
        <authorList>
            <person name="Anderson I."/>
            <person name="Risso C."/>
            <person name="Holmes D."/>
            <person name="Lucas S."/>
            <person name="Copeland A."/>
            <person name="Lapidus A."/>
            <person name="Cheng J.F."/>
            <person name="Bruce D."/>
            <person name="Goodwin L."/>
            <person name="Pitluck S."/>
            <person name="Saunders E."/>
            <person name="Brettin T."/>
            <person name="Detter J.C."/>
            <person name="Han C."/>
            <person name="Tapia R."/>
            <person name="Larimer F."/>
            <person name="Land M."/>
            <person name="Hauser L."/>
            <person name="Woyke T."/>
            <person name="Lovley D."/>
            <person name="Kyrpides N."/>
            <person name="Ivanova N."/>
        </authorList>
    </citation>
    <scope>NUCLEOTIDE SEQUENCE [LARGE SCALE GENOMIC DNA]</scope>
    <source>
        <strain evidence="3">DSM 10642 / AEDII12DO</strain>
    </source>
</reference>
<dbReference type="STRING" id="589924.Ferp_2474"/>
<dbReference type="KEGG" id="fpl:Ferp_2474"/>